<dbReference type="GO" id="GO:0003700">
    <property type="term" value="F:DNA-binding transcription factor activity"/>
    <property type="evidence" value="ECO:0007669"/>
    <property type="project" value="InterPro"/>
</dbReference>
<feature type="domain" description="HTH gntR-type" evidence="5">
    <location>
        <begin position="8"/>
        <end position="75"/>
    </location>
</feature>
<keyword evidence="7" id="KW-1185">Reference proteome</keyword>
<accession>A0A514JJE2</accession>
<evidence type="ECO:0000313" key="7">
    <source>
        <dbReference type="Proteomes" id="UP000316215"/>
    </source>
</evidence>
<dbReference type="InterPro" id="IPR000524">
    <property type="entry name" value="Tscrpt_reg_HTH_GntR"/>
</dbReference>
<dbReference type="PANTHER" id="PTHR43537">
    <property type="entry name" value="TRANSCRIPTIONAL REGULATOR, GNTR FAMILY"/>
    <property type="match status" value="1"/>
</dbReference>
<dbReference type="InterPro" id="IPR011711">
    <property type="entry name" value="GntR_C"/>
</dbReference>
<dbReference type="SMART" id="SM00895">
    <property type="entry name" value="FCD"/>
    <property type="match status" value="1"/>
</dbReference>
<reference evidence="6 7" key="1">
    <citation type="submission" date="2017-07" db="EMBL/GenBank/DDBJ databases">
        <title>The Complete Genome of Streptomyces asterosporus-ZSY.</title>
        <authorList>
            <person name="Zhang S."/>
        </authorList>
    </citation>
    <scope>NUCLEOTIDE SEQUENCE [LARGE SCALE GENOMIC DNA]</scope>
    <source>
        <strain evidence="6 7">DSM 41452</strain>
    </source>
</reference>
<evidence type="ECO:0000256" key="2">
    <source>
        <dbReference type="ARBA" id="ARBA00023125"/>
    </source>
</evidence>
<dbReference type="EMBL" id="CP022310">
    <property type="protein sequence ID" value="QDI67431.1"/>
    <property type="molecule type" value="Genomic_DNA"/>
</dbReference>
<evidence type="ECO:0000256" key="3">
    <source>
        <dbReference type="ARBA" id="ARBA00023163"/>
    </source>
</evidence>
<dbReference type="Gene3D" id="1.10.10.10">
    <property type="entry name" value="Winged helix-like DNA-binding domain superfamily/Winged helix DNA-binding domain"/>
    <property type="match status" value="1"/>
</dbReference>
<organism evidence="6 7">
    <name type="scientific">Streptomyces calvus</name>
    <dbReference type="NCBI Taxonomy" id="67282"/>
    <lineage>
        <taxon>Bacteria</taxon>
        <taxon>Bacillati</taxon>
        <taxon>Actinomycetota</taxon>
        <taxon>Actinomycetes</taxon>
        <taxon>Kitasatosporales</taxon>
        <taxon>Streptomycetaceae</taxon>
        <taxon>Streptomyces</taxon>
    </lineage>
</organism>
<name>A0A514JJE2_9ACTN</name>
<dbReference type="SMART" id="SM00345">
    <property type="entry name" value="HTH_GNTR"/>
    <property type="match status" value="1"/>
</dbReference>
<dbReference type="RefSeq" id="WP_142230944.1">
    <property type="nucleotide sequence ID" value="NZ_CP022310.1"/>
</dbReference>
<feature type="region of interest" description="Disordered" evidence="4">
    <location>
        <begin position="209"/>
        <end position="253"/>
    </location>
</feature>
<sequence>MTASGDFIPESERVTRQLRDEILDGVRRPGSRLVERELADALGVSRLPVREALRTLVSEGLVTPRPRTWAVVREFTASDVADLDEVRSGLETLSFRLAAQRHTRAGLAELRATVDAELDAARAGDAVRARRAAADFHQTVISLAANELLNELERVLRSRLRWLMGQHDDLLGVALEHEALYQAIAERDVERVQALVLHHLATSRSAALGHLAQDQTQDQRQDRLQGHEQEKEQEEERERGRPTRSGADGSPTP</sequence>
<dbReference type="Pfam" id="PF07729">
    <property type="entry name" value="FCD"/>
    <property type="match status" value="1"/>
</dbReference>
<dbReference type="InterPro" id="IPR008920">
    <property type="entry name" value="TF_FadR/GntR_C"/>
</dbReference>
<dbReference type="Proteomes" id="UP000316215">
    <property type="component" value="Chromosome"/>
</dbReference>
<dbReference type="CDD" id="cd07377">
    <property type="entry name" value="WHTH_GntR"/>
    <property type="match status" value="1"/>
</dbReference>
<dbReference type="PRINTS" id="PR00035">
    <property type="entry name" value="HTHGNTR"/>
</dbReference>
<protein>
    <submittedName>
        <fullName evidence="6">GntR family transcriptional regulator</fullName>
    </submittedName>
</protein>
<proteinExistence type="predicted"/>
<evidence type="ECO:0000256" key="1">
    <source>
        <dbReference type="ARBA" id="ARBA00023015"/>
    </source>
</evidence>
<keyword evidence="1" id="KW-0805">Transcription regulation</keyword>
<evidence type="ECO:0000256" key="4">
    <source>
        <dbReference type="SAM" id="MobiDB-lite"/>
    </source>
</evidence>
<dbReference type="AlphaFoldDB" id="A0A514JJE2"/>
<dbReference type="GO" id="GO:0003677">
    <property type="term" value="F:DNA binding"/>
    <property type="evidence" value="ECO:0007669"/>
    <property type="project" value="UniProtKB-KW"/>
</dbReference>
<dbReference type="PROSITE" id="PS50949">
    <property type="entry name" value="HTH_GNTR"/>
    <property type="match status" value="1"/>
</dbReference>
<dbReference type="SUPFAM" id="SSF48008">
    <property type="entry name" value="GntR ligand-binding domain-like"/>
    <property type="match status" value="1"/>
</dbReference>
<keyword evidence="3" id="KW-0804">Transcription</keyword>
<dbReference type="Pfam" id="PF00392">
    <property type="entry name" value="GntR"/>
    <property type="match status" value="1"/>
</dbReference>
<keyword evidence="2" id="KW-0238">DNA-binding</keyword>
<dbReference type="InterPro" id="IPR036388">
    <property type="entry name" value="WH-like_DNA-bd_sf"/>
</dbReference>
<dbReference type="Gene3D" id="1.20.120.530">
    <property type="entry name" value="GntR ligand-binding domain-like"/>
    <property type="match status" value="1"/>
</dbReference>
<evidence type="ECO:0000313" key="6">
    <source>
        <dbReference type="EMBL" id="QDI67431.1"/>
    </source>
</evidence>
<dbReference type="KEGG" id="sast:CD934_01145"/>
<dbReference type="PANTHER" id="PTHR43537:SF45">
    <property type="entry name" value="GNTR FAMILY REGULATORY PROTEIN"/>
    <property type="match status" value="1"/>
</dbReference>
<evidence type="ECO:0000259" key="5">
    <source>
        <dbReference type="PROSITE" id="PS50949"/>
    </source>
</evidence>
<gene>
    <name evidence="6" type="ORF">CD934_01145</name>
</gene>
<feature type="compositionally biased region" description="Basic and acidic residues" evidence="4">
    <location>
        <begin position="217"/>
        <end position="241"/>
    </location>
</feature>
<dbReference type="InterPro" id="IPR036390">
    <property type="entry name" value="WH_DNA-bd_sf"/>
</dbReference>
<dbReference type="SUPFAM" id="SSF46785">
    <property type="entry name" value="Winged helix' DNA-binding domain"/>
    <property type="match status" value="1"/>
</dbReference>